<keyword evidence="6" id="KW-1185">Reference proteome</keyword>
<proteinExistence type="inferred from homology"/>
<dbReference type="Gene3D" id="3.30.470.30">
    <property type="entry name" value="DNA ligase/mRNA capping enzyme"/>
    <property type="match status" value="1"/>
</dbReference>
<sequence>MAARPASALPPEERAELYSFEPKWDGFRCLAFRTPERALLQSRQLRPLTRYFPEVAAGLVEQLPPGTVVDGELCIYRGGRLDFTALQRRIHPSAAHAARRGELTPATLVAFDVLVSGGVDLRGRPYWARREHLELLLRDARPPLALTPATRDLAAAQAWLAEHAAAGIEGVVVKDVRRGYRPSRTSWEKVRTRATVDAVVGGVLGPLDEPHALVLGRPDGGGRLRVAGRTRPLPQAARVELGALLAPPRGGHPWPARISSSRFGQLPPEPVAYTQVEPLLVVEVDADVCWEQGRWRHPTVYRRLRVDLVAGDLDTSGGM</sequence>
<dbReference type="GO" id="GO:0016874">
    <property type="term" value="F:ligase activity"/>
    <property type="evidence" value="ECO:0007669"/>
    <property type="project" value="UniProtKB-KW"/>
</dbReference>
<dbReference type="Proteomes" id="UP001499967">
    <property type="component" value="Unassembled WGS sequence"/>
</dbReference>
<dbReference type="Gene3D" id="2.40.50.140">
    <property type="entry name" value="Nucleic acid-binding proteins"/>
    <property type="match status" value="1"/>
</dbReference>
<comment type="similarity">
    <text evidence="1">Belongs to the ATP-dependent DNA ligase family.</text>
</comment>
<evidence type="ECO:0000256" key="2">
    <source>
        <dbReference type="ARBA" id="ARBA00022598"/>
    </source>
</evidence>
<protein>
    <submittedName>
        <fullName evidence="5">ATP-dependent DNA ligase</fullName>
    </submittedName>
</protein>
<dbReference type="Pfam" id="PF01068">
    <property type="entry name" value="DNA_ligase_A_M"/>
    <property type="match status" value="1"/>
</dbReference>
<dbReference type="PANTHER" id="PTHR45674">
    <property type="entry name" value="DNA LIGASE 1/3 FAMILY MEMBER"/>
    <property type="match status" value="1"/>
</dbReference>
<dbReference type="InterPro" id="IPR044119">
    <property type="entry name" value="Adenylation_LigC-like"/>
</dbReference>
<dbReference type="RefSeq" id="WP_343941443.1">
    <property type="nucleotide sequence ID" value="NZ_BAAAHP010000069.1"/>
</dbReference>
<evidence type="ECO:0000313" key="5">
    <source>
        <dbReference type="EMBL" id="GAA0934153.1"/>
    </source>
</evidence>
<dbReference type="PANTHER" id="PTHR45674:SF4">
    <property type="entry name" value="DNA LIGASE 1"/>
    <property type="match status" value="1"/>
</dbReference>
<reference evidence="6" key="1">
    <citation type="journal article" date="2019" name="Int. J. Syst. Evol. Microbiol.">
        <title>The Global Catalogue of Microorganisms (GCM) 10K type strain sequencing project: providing services to taxonomists for standard genome sequencing and annotation.</title>
        <authorList>
            <consortium name="The Broad Institute Genomics Platform"/>
            <consortium name="The Broad Institute Genome Sequencing Center for Infectious Disease"/>
            <person name="Wu L."/>
            <person name="Ma J."/>
        </authorList>
    </citation>
    <scope>NUCLEOTIDE SEQUENCE [LARGE SCALE GENOMIC DNA]</scope>
    <source>
        <strain evidence="6">JCM 11117</strain>
    </source>
</reference>
<dbReference type="CDD" id="cd07905">
    <property type="entry name" value="Adenylation_DNA_ligase_LigC"/>
    <property type="match status" value="1"/>
</dbReference>
<evidence type="ECO:0000256" key="1">
    <source>
        <dbReference type="ARBA" id="ARBA00007572"/>
    </source>
</evidence>
<name>A0ABP4AB42_9PSEU</name>
<dbReference type="InterPro" id="IPR012310">
    <property type="entry name" value="DNA_ligase_ATP-dep_cent"/>
</dbReference>
<comment type="caution">
    <text evidence="5">The sequence shown here is derived from an EMBL/GenBank/DDBJ whole genome shotgun (WGS) entry which is preliminary data.</text>
</comment>
<evidence type="ECO:0000256" key="3">
    <source>
        <dbReference type="ARBA" id="ARBA00034003"/>
    </source>
</evidence>
<feature type="domain" description="ATP-dependent DNA ligase family profile" evidence="4">
    <location>
        <begin position="108"/>
        <end position="223"/>
    </location>
</feature>
<comment type="catalytic activity">
    <reaction evidence="3">
        <text>ATP + (deoxyribonucleotide)n-3'-hydroxyl + 5'-phospho-(deoxyribonucleotide)m = (deoxyribonucleotide)n+m + AMP + diphosphate.</text>
        <dbReference type="EC" id="6.5.1.1"/>
    </reaction>
</comment>
<gene>
    <name evidence="5" type="ORF">GCM10009559_24490</name>
</gene>
<keyword evidence="2 5" id="KW-0436">Ligase</keyword>
<dbReference type="InterPro" id="IPR012340">
    <property type="entry name" value="NA-bd_OB-fold"/>
</dbReference>
<dbReference type="PROSITE" id="PS50160">
    <property type="entry name" value="DNA_LIGASE_A3"/>
    <property type="match status" value="1"/>
</dbReference>
<evidence type="ECO:0000259" key="4">
    <source>
        <dbReference type="PROSITE" id="PS50160"/>
    </source>
</evidence>
<accession>A0ABP4AB42</accession>
<evidence type="ECO:0000313" key="6">
    <source>
        <dbReference type="Proteomes" id="UP001499967"/>
    </source>
</evidence>
<organism evidence="5 6">
    <name type="scientific">Pseudonocardia zijingensis</name>
    <dbReference type="NCBI Taxonomy" id="153376"/>
    <lineage>
        <taxon>Bacteria</taxon>
        <taxon>Bacillati</taxon>
        <taxon>Actinomycetota</taxon>
        <taxon>Actinomycetes</taxon>
        <taxon>Pseudonocardiales</taxon>
        <taxon>Pseudonocardiaceae</taxon>
        <taxon>Pseudonocardia</taxon>
    </lineage>
</organism>
<dbReference type="EMBL" id="BAAAHP010000069">
    <property type="protein sequence ID" value="GAA0934153.1"/>
    <property type="molecule type" value="Genomic_DNA"/>
</dbReference>
<dbReference type="InterPro" id="IPR050191">
    <property type="entry name" value="ATP-dep_DNA_ligase"/>
</dbReference>
<dbReference type="SUPFAM" id="SSF56091">
    <property type="entry name" value="DNA ligase/mRNA capping enzyme, catalytic domain"/>
    <property type="match status" value="1"/>
</dbReference>